<keyword evidence="2" id="KW-1185">Reference proteome</keyword>
<protein>
    <submittedName>
        <fullName evidence="1">Uncharacterized protein</fullName>
    </submittedName>
</protein>
<reference evidence="1" key="1">
    <citation type="submission" date="2023-04" db="EMBL/GenBank/DDBJ databases">
        <title>Draft Genome sequencing of Naganishia species isolated from polar environments using Oxford Nanopore Technology.</title>
        <authorList>
            <person name="Leo P."/>
            <person name="Venkateswaran K."/>
        </authorList>
    </citation>
    <scope>NUCLEOTIDE SEQUENCE</scope>
    <source>
        <strain evidence="1">DBVPG 5303</strain>
    </source>
</reference>
<organism evidence="1 2">
    <name type="scientific">Naganishia onofrii</name>
    <dbReference type="NCBI Taxonomy" id="1851511"/>
    <lineage>
        <taxon>Eukaryota</taxon>
        <taxon>Fungi</taxon>
        <taxon>Dikarya</taxon>
        <taxon>Basidiomycota</taxon>
        <taxon>Agaricomycotina</taxon>
        <taxon>Tremellomycetes</taxon>
        <taxon>Filobasidiales</taxon>
        <taxon>Filobasidiaceae</taxon>
        <taxon>Naganishia</taxon>
    </lineage>
</organism>
<accession>A0ACC2XRE9</accession>
<name>A0ACC2XRE9_9TREE</name>
<evidence type="ECO:0000313" key="1">
    <source>
        <dbReference type="EMBL" id="KAJ9126609.1"/>
    </source>
</evidence>
<comment type="caution">
    <text evidence="1">The sequence shown here is derived from an EMBL/GenBank/DDBJ whole genome shotgun (WGS) entry which is preliminary data.</text>
</comment>
<evidence type="ECO:0000313" key="2">
    <source>
        <dbReference type="Proteomes" id="UP001234202"/>
    </source>
</evidence>
<gene>
    <name evidence="1" type="ORF">QFC24_001638</name>
</gene>
<dbReference type="EMBL" id="JASBWV010000004">
    <property type="protein sequence ID" value="KAJ9126609.1"/>
    <property type="molecule type" value="Genomic_DNA"/>
</dbReference>
<dbReference type="Proteomes" id="UP001234202">
    <property type="component" value="Unassembled WGS sequence"/>
</dbReference>
<proteinExistence type="predicted"/>
<sequence length="538" mass="61062">MFSNGVPQMQQMLTGYERARQIVIRTYQGEISRLNLAVGNRDDVIRSQERHLQKVEALNQDLVSRLEQSTTAAKQRSTQDATIPLLKVKQQLATQIKERKDLEAGFHQALSRLQVSSAEKVALQAEIANLKTDCAKAIHLHKLLSTAQVVVRCDQRKGLESQITSLNLQHAADLKEEREKRMRLESGMDSLSRDQLSVINDLQNKVDDQTEIIRSFELAIISLSGGDNVQFHRSAEPYATDTMELEFELAGETEDYLDKEAMDWQDAVAERDQLRLQMEKTGIEDAAAVLRLKTEHAEEMEEARKKQSVERQQVHQWRDKLLYKVDQMRRENDKSKVKSQDEDCVVGDLHYQPEEAPNVITDWMYREDLSEKTYETLAVLSGPASEEAKIKPMTKDINQQPTQLPVRMPQFLPKPRSMASDSRPWLYIDPPLEDDQNHTILNSKLGLDPTLEPVIPVGITTDQAPSIATSTSAPPDAQLLPWTHSANSPLEMQHTPRKETASSGGHDVGLFIDRKRKWNRIYSPDEQGGPEQDDSMDG</sequence>